<accession>A0A9D1KYA8</accession>
<organism evidence="1 2">
    <name type="scientific">Candidatus Avidehalobacter gallistercoris</name>
    <dbReference type="NCBI Taxonomy" id="2840694"/>
    <lineage>
        <taxon>Bacteria</taxon>
        <taxon>Bacillati</taxon>
        <taxon>Bacillota</taxon>
        <taxon>Clostridia</taxon>
        <taxon>Eubacteriales</taxon>
        <taxon>Peptococcaceae</taxon>
        <taxon>Peptococcaceae incertae sedis</taxon>
        <taxon>Candidatus Avidehalobacter</taxon>
    </lineage>
</organism>
<evidence type="ECO:0000313" key="1">
    <source>
        <dbReference type="EMBL" id="HIU10108.1"/>
    </source>
</evidence>
<dbReference type="Proteomes" id="UP000824124">
    <property type="component" value="Unassembled WGS sequence"/>
</dbReference>
<gene>
    <name evidence="1" type="ORF">IAB00_02525</name>
</gene>
<reference evidence="1" key="2">
    <citation type="journal article" date="2021" name="PeerJ">
        <title>Extensive microbial diversity within the chicken gut microbiome revealed by metagenomics and culture.</title>
        <authorList>
            <person name="Gilroy R."/>
            <person name="Ravi A."/>
            <person name="Getino M."/>
            <person name="Pursley I."/>
            <person name="Horton D.L."/>
            <person name="Alikhan N.F."/>
            <person name="Baker D."/>
            <person name="Gharbi K."/>
            <person name="Hall N."/>
            <person name="Watson M."/>
            <person name="Adriaenssens E.M."/>
            <person name="Foster-Nyarko E."/>
            <person name="Jarju S."/>
            <person name="Secka A."/>
            <person name="Antonio M."/>
            <person name="Oren A."/>
            <person name="Chaudhuri R.R."/>
            <person name="La Ragione R."/>
            <person name="Hildebrand F."/>
            <person name="Pallen M.J."/>
        </authorList>
    </citation>
    <scope>NUCLEOTIDE SEQUENCE</scope>
    <source>
        <strain evidence="1">2830</strain>
    </source>
</reference>
<comment type="caution">
    <text evidence="1">The sequence shown here is derived from an EMBL/GenBank/DDBJ whole genome shotgun (WGS) entry which is preliminary data.</text>
</comment>
<reference evidence="1" key="1">
    <citation type="submission" date="2020-10" db="EMBL/GenBank/DDBJ databases">
        <authorList>
            <person name="Gilroy R."/>
        </authorList>
    </citation>
    <scope>NUCLEOTIDE SEQUENCE</scope>
    <source>
        <strain evidence="1">2830</strain>
    </source>
</reference>
<protein>
    <submittedName>
        <fullName evidence="1">Uncharacterized protein</fullName>
    </submittedName>
</protein>
<sequence>MADGTHFGYIAIAEDGTLLLNEAEWITFEQVERIEELQLQDKMPDGYFIYDEEPNLYPLTLSPNVTYTFYDYDHQFVDNDADGKYTTKSADEFMAFYADRAYQTDWYEEPFDPYHWAPYEPFWLDVKDGQVTSITLQLVL</sequence>
<proteinExistence type="predicted"/>
<evidence type="ECO:0000313" key="2">
    <source>
        <dbReference type="Proteomes" id="UP000824124"/>
    </source>
</evidence>
<name>A0A9D1KYA8_9FIRM</name>
<dbReference type="EMBL" id="DVMH01000016">
    <property type="protein sequence ID" value="HIU10108.1"/>
    <property type="molecule type" value="Genomic_DNA"/>
</dbReference>
<dbReference type="AlphaFoldDB" id="A0A9D1KYA8"/>